<proteinExistence type="predicted"/>
<gene>
    <name evidence="1" type="ORF">S03H2_25845</name>
</gene>
<comment type="caution">
    <text evidence="1">The sequence shown here is derived from an EMBL/GenBank/DDBJ whole genome shotgun (WGS) entry which is preliminary data.</text>
</comment>
<dbReference type="EMBL" id="BARU01014755">
    <property type="protein sequence ID" value="GAH36427.1"/>
    <property type="molecule type" value="Genomic_DNA"/>
</dbReference>
<feature type="non-terminal residue" evidence="1">
    <location>
        <position position="1"/>
    </location>
</feature>
<evidence type="ECO:0008006" key="2">
    <source>
        <dbReference type="Google" id="ProtNLM"/>
    </source>
</evidence>
<organism evidence="1">
    <name type="scientific">marine sediment metagenome</name>
    <dbReference type="NCBI Taxonomy" id="412755"/>
    <lineage>
        <taxon>unclassified sequences</taxon>
        <taxon>metagenomes</taxon>
        <taxon>ecological metagenomes</taxon>
    </lineage>
</organism>
<name>X1EV22_9ZZZZ</name>
<sequence>GFIELYFDGLGEENYSEAITNQALVERIVRGEIFTLGRKYLSGSVKVELHPLFNVFLTSINNIADPSGILQPYAVWDLTKSFQLTFGGTMPWGGSETEFGGFTMPGTEFQFQPSVNAFLWLTYYF</sequence>
<evidence type="ECO:0000313" key="1">
    <source>
        <dbReference type="EMBL" id="GAH36427.1"/>
    </source>
</evidence>
<dbReference type="AlphaFoldDB" id="X1EV22"/>
<reference evidence="1" key="1">
    <citation type="journal article" date="2014" name="Front. Microbiol.">
        <title>High frequency of phylogenetically diverse reductive dehalogenase-homologous genes in deep subseafloor sedimentary metagenomes.</title>
        <authorList>
            <person name="Kawai M."/>
            <person name="Futagami T."/>
            <person name="Toyoda A."/>
            <person name="Takaki Y."/>
            <person name="Nishi S."/>
            <person name="Hori S."/>
            <person name="Arai W."/>
            <person name="Tsubouchi T."/>
            <person name="Morono Y."/>
            <person name="Uchiyama I."/>
            <person name="Ito T."/>
            <person name="Fujiyama A."/>
            <person name="Inagaki F."/>
            <person name="Takami H."/>
        </authorList>
    </citation>
    <scope>NUCLEOTIDE SEQUENCE</scope>
    <source>
        <strain evidence="1">Expedition CK06-06</strain>
    </source>
</reference>
<protein>
    <recommendedName>
        <fullName evidence="2">TonB-dependent receptor-like beta-barrel domain-containing protein</fullName>
    </recommendedName>
</protein>
<accession>X1EV22</accession>